<dbReference type="AlphaFoldDB" id="A0A072VFY6"/>
<sequence>MSFQQHTTIYHGRGSHAKGMHFYQTIQLPELQHQELMIPRNFVERYWKDVSNPISLRLPNESECKMFWVQRGDDIWLMNWKNFARSLRCGDLLVFQYNGGSDFHIIILDDSKLEIDYSSMKCNGEENSNQVCKQEESDDDDCVEIPNDIVTPAATPQRTNIDKRKINMNSTQQKVSGKFIYVIRFIYLFVAKICF</sequence>
<dbReference type="PANTHER" id="PTHR31920:SF117">
    <property type="entry name" value="TRANSCRIPTIONAL FACTOR FAMILY PROTEIN, PUTATIVE-RELATED"/>
    <property type="match status" value="1"/>
</dbReference>
<comment type="subcellular location">
    <subcellularLocation>
        <location evidence="1">Nucleus</location>
    </subcellularLocation>
</comment>
<dbReference type="GO" id="GO:0003677">
    <property type="term" value="F:DNA binding"/>
    <property type="evidence" value="ECO:0007669"/>
    <property type="project" value="UniProtKB-KW"/>
</dbReference>
<dbReference type="InterPro" id="IPR015300">
    <property type="entry name" value="DNA-bd_pseudobarrel_sf"/>
</dbReference>
<accession>A0A072VFY6</accession>
<dbReference type="EnsemblPlants" id="KEH40717">
    <property type="protein sequence ID" value="KEH40717"/>
    <property type="gene ID" value="MTR_1g033740"/>
</dbReference>
<evidence type="ECO:0000313" key="6">
    <source>
        <dbReference type="EMBL" id="KEH40717.1"/>
    </source>
</evidence>
<keyword evidence="5" id="KW-0539">Nucleus</keyword>
<dbReference type="HOGENOM" id="CLU_124660_0_0_1"/>
<evidence type="ECO:0000256" key="1">
    <source>
        <dbReference type="ARBA" id="ARBA00004123"/>
    </source>
</evidence>
<dbReference type="Proteomes" id="UP000002051">
    <property type="component" value="Unassembled WGS sequence"/>
</dbReference>
<reference evidence="7" key="3">
    <citation type="submission" date="2015-04" db="UniProtKB">
        <authorList>
            <consortium name="EnsemblPlants"/>
        </authorList>
    </citation>
    <scope>IDENTIFICATION</scope>
    <source>
        <strain evidence="7">cv. Jemalong A17</strain>
    </source>
</reference>
<keyword evidence="8" id="KW-1185">Reference proteome</keyword>
<evidence type="ECO:0000313" key="8">
    <source>
        <dbReference type="Proteomes" id="UP000002051"/>
    </source>
</evidence>
<evidence type="ECO:0000313" key="7">
    <source>
        <dbReference type="EnsemblPlants" id="KEH40717"/>
    </source>
</evidence>
<organism evidence="6 8">
    <name type="scientific">Medicago truncatula</name>
    <name type="common">Barrel medic</name>
    <name type="synonym">Medicago tribuloides</name>
    <dbReference type="NCBI Taxonomy" id="3880"/>
    <lineage>
        <taxon>Eukaryota</taxon>
        <taxon>Viridiplantae</taxon>
        <taxon>Streptophyta</taxon>
        <taxon>Embryophyta</taxon>
        <taxon>Tracheophyta</taxon>
        <taxon>Spermatophyta</taxon>
        <taxon>Magnoliopsida</taxon>
        <taxon>eudicotyledons</taxon>
        <taxon>Gunneridae</taxon>
        <taxon>Pentapetalae</taxon>
        <taxon>rosids</taxon>
        <taxon>fabids</taxon>
        <taxon>Fabales</taxon>
        <taxon>Fabaceae</taxon>
        <taxon>Papilionoideae</taxon>
        <taxon>50 kb inversion clade</taxon>
        <taxon>NPAAA clade</taxon>
        <taxon>Hologalegina</taxon>
        <taxon>IRL clade</taxon>
        <taxon>Trifolieae</taxon>
        <taxon>Medicago</taxon>
    </lineage>
</organism>
<reference evidence="6 8" key="1">
    <citation type="journal article" date="2011" name="Nature">
        <title>The Medicago genome provides insight into the evolution of rhizobial symbioses.</title>
        <authorList>
            <person name="Young N.D."/>
            <person name="Debelle F."/>
            <person name="Oldroyd G.E."/>
            <person name="Geurts R."/>
            <person name="Cannon S.B."/>
            <person name="Udvardi M.K."/>
            <person name="Benedito V.A."/>
            <person name="Mayer K.F."/>
            <person name="Gouzy J."/>
            <person name="Schoof H."/>
            <person name="Van de Peer Y."/>
            <person name="Proost S."/>
            <person name="Cook D.R."/>
            <person name="Meyers B.C."/>
            <person name="Spannagl M."/>
            <person name="Cheung F."/>
            <person name="De Mita S."/>
            <person name="Krishnakumar V."/>
            <person name="Gundlach H."/>
            <person name="Zhou S."/>
            <person name="Mudge J."/>
            <person name="Bharti A.K."/>
            <person name="Murray J.D."/>
            <person name="Naoumkina M.A."/>
            <person name="Rosen B."/>
            <person name="Silverstein K.A."/>
            <person name="Tang H."/>
            <person name="Rombauts S."/>
            <person name="Zhao P.X."/>
            <person name="Zhou P."/>
            <person name="Barbe V."/>
            <person name="Bardou P."/>
            <person name="Bechner M."/>
            <person name="Bellec A."/>
            <person name="Berger A."/>
            <person name="Berges H."/>
            <person name="Bidwell S."/>
            <person name="Bisseling T."/>
            <person name="Choisne N."/>
            <person name="Couloux A."/>
            <person name="Denny R."/>
            <person name="Deshpande S."/>
            <person name="Dai X."/>
            <person name="Doyle J.J."/>
            <person name="Dudez A.M."/>
            <person name="Farmer A.D."/>
            <person name="Fouteau S."/>
            <person name="Franken C."/>
            <person name="Gibelin C."/>
            <person name="Gish J."/>
            <person name="Goldstein S."/>
            <person name="Gonzalez A.J."/>
            <person name="Green P.J."/>
            <person name="Hallab A."/>
            <person name="Hartog M."/>
            <person name="Hua A."/>
            <person name="Humphray S.J."/>
            <person name="Jeong D.H."/>
            <person name="Jing Y."/>
            <person name="Jocker A."/>
            <person name="Kenton S.M."/>
            <person name="Kim D.J."/>
            <person name="Klee K."/>
            <person name="Lai H."/>
            <person name="Lang C."/>
            <person name="Lin S."/>
            <person name="Macmil S.L."/>
            <person name="Magdelenat G."/>
            <person name="Matthews L."/>
            <person name="McCorrison J."/>
            <person name="Monaghan E.L."/>
            <person name="Mun J.H."/>
            <person name="Najar F.Z."/>
            <person name="Nicholson C."/>
            <person name="Noirot C."/>
            <person name="O'Bleness M."/>
            <person name="Paule C.R."/>
            <person name="Poulain J."/>
            <person name="Prion F."/>
            <person name="Qin B."/>
            <person name="Qu C."/>
            <person name="Retzel E.F."/>
            <person name="Riddle C."/>
            <person name="Sallet E."/>
            <person name="Samain S."/>
            <person name="Samson N."/>
            <person name="Sanders I."/>
            <person name="Saurat O."/>
            <person name="Scarpelli C."/>
            <person name="Schiex T."/>
            <person name="Segurens B."/>
            <person name="Severin A.J."/>
            <person name="Sherrier D.J."/>
            <person name="Shi R."/>
            <person name="Sims S."/>
            <person name="Singer S.R."/>
            <person name="Sinharoy S."/>
            <person name="Sterck L."/>
            <person name="Viollet A."/>
            <person name="Wang B.B."/>
            <person name="Wang K."/>
            <person name="Wang M."/>
            <person name="Wang X."/>
            <person name="Warfsmann J."/>
            <person name="Weissenbach J."/>
            <person name="White D.D."/>
            <person name="White J.D."/>
            <person name="Wiley G.B."/>
            <person name="Wincker P."/>
            <person name="Xing Y."/>
            <person name="Yang L."/>
            <person name="Yao Z."/>
            <person name="Ying F."/>
            <person name="Zhai J."/>
            <person name="Zhou L."/>
            <person name="Zuber A."/>
            <person name="Denarie J."/>
            <person name="Dixon R.A."/>
            <person name="May G.D."/>
            <person name="Schwartz D.C."/>
            <person name="Rogers J."/>
            <person name="Quetier F."/>
            <person name="Town C.D."/>
            <person name="Roe B.A."/>
        </authorList>
    </citation>
    <scope>NUCLEOTIDE SEQUENCE [LARGE SCALE GENOMIC DNA]</scope>
    <source>
        <strain evidence="6">A17</strain>
        <strain evidence="7 8">cv. Jemalong A17</strain>
    </source>
</reference>
<dbReference type="GO" id="GO:0005634">
    <property type="term" value="C:nucleus"/>
    <property type="evidence" value="ECO:0007669"/>
    <property type="project" value="UniProtKB-SubCell"/>
</dbReference>
<keyword evidence="2" id="KW-0805">Transcription regulation</keyword>
<name>A0A072VFY6_MEDTR</name>
<dbReference type="CDD" id="cd10017">
    <property type="entry name" value="B3_DNA"/>
    <property type="match status" value="1"/>
</dbReference>
<reference evidence="6 8" key="2">
    <citation type="journal article" date="2014" name="BMC Genomics">
        <title>An improved genome release (version Mt4.0) for the model legume Medicago truncatula.</title>
        <authorList>
            <person name="Tang H."/>
            <person name="Krishnakumar V."/>
            <person name="Bidwell S."/>
            <person name="Rosen B."/>
            <person name="Chan A."/>
            <person name="Zhou S."/>
            <person name="Gentzbittel L."/>
            <person name="Childs K.L."/>
            <person name="Yandell M."/>
            <person name="Gundlach H."/>
            <person name="Mayer K.F."/>
            <person name="Schwartz D.C."/>
            <person name="Town C.D."/>
        </authorList>
    </citation>
    <scope>GENOME REANNOTATION</scope>
    <source>
        <strain evidence="6">A17</strain>
        <strain evidence="7 8">cv. Jemalong A17</strain>
    </source>
</reference>
<dbReference type="EMBL" id="CM001217">
    <property type="protein sequence ID" value="KEH40717.1"/>
    <property type="molecule type" value="Genomic_DNA"/>
</dbReference>
<gene>
    <name evidence="6" type="ordered locus">MTR_1g033740</name>
</gene>
<evidence type="ECO:0000256" key="5">
    <source>
        <dbReference type="ARBA" id="ARBA00023242"/>
    </source>
</evidence>
<dbReference type="InterPro" id="IPR050655">
    <property type="entry name" value="Plant_B3_domain"/>
</dbReference>
<dbReference type="SUPFAM" id="SSF101936">
    <property type="entry name" value="DNA-binding pseudobarrel domain"/>
    <property type="match status" value="1"/>
</dbReference>
<keyword evidence="3" id="KW-0238">DNA-binding</keyword>
<dbReference type="PANTHER" id="PTHR31920">
    <property type="entry name" value="B3 DOMAIN-CONTAINING"/>
    <property type="match status" value="1"/>
</dbReference>
<evidence type="ECO:0008006" key="9">
    <source>
        <dbReference type="Google" id="ProtNLM"/>
    </source>
</evidence>
<evidence type="ECO:0000256" key="4">
    <source>
        <dbReference type="ARBA" id="ARBA00023163"/>
    </source>
</evidence>
<dbReference type="Gene3D" id="2.40.330.10">
    <property type="entry name" value="DNA-binding pseudobarrel domain"/>
    <property type="match status" value="1"/>
</dbReference>
<protein>
    <recommendedName>
        <fullName evidence="9">Transcription factor B3-Domain family</fullName>
    </recommendedName>
</protein>
<proteinExistence type="predicted"/>
<dbReference type="InterPro" id="IPR003340">
    <property type="entry name" value="B3_DNA-bd"/>
</dbReference>
<evidence type="ECO:0000256" key="3">
    <source>
        <dbReference type="ARBA" id="ARBA00023125"/>
    </source>
</evidence>
<evidence type="ECO:0000256" key="2">
    <source>
        <dbReference type="ARBA" id="ARBA00023015"/>
    </source>
</evidence>
<keyword evidence="4" id="KW-0804">Transcription</keyword>